<feature type="compositionally biased region" description="Basic residues" evidence="1">
    <location>
        <begin position="189"/>
        <end position="199"/>
    </location>
</feature>
<dbReference type="InterPro" id="IPR017956">
    <property type="entry name" value="AT_hook_DNA-bd_motif"/>
</dbReference>
<protein>
    <submittedName>
        <fullName evidence="2">Uncharacterized protein</fullName>
    </submittedName>
</protein>
<dbReference type="PRINTS" id="PR00929">
    <property type="entry name" value="ATHOOK"/>
</dbReference>
<evidence type="ECO:0000313" key="2">
    <source>
        <dbReference type="EMBL" id="ODQ61611.1"/>
    </source>
</evidence>
<reference evidence="2 3" key="1">
    <citation type="journal article" date="2016" name="Proc. Natl. Acad. Sci. U.S.A.">
        <title>Comparative genomics of biotechnologically important yeasts.</title>
        <authorList>
            <person name="Riley R."/>
            <person name="Haridas S."/>
            <person name="Wolfe K.H."/>
            <person name="Lopes M.R."/>
            <person name="Hittinger C.T."/>
            <person name="Goeker M."/>
            <person name="Salamov A.A."/>
            <person name="Wisecaver J.H."/>
            <person name="Long T.M."/>
            <person name="Calvey C.H."/>
            <person name="Aerts A.L."/>
            <person name="Barry K.W."/>
            <person name="Choi C."/>
            <person name="Clum A."/>
            <person name="Coughlan A.Y."/>
            <person name="Deshpande S."/>
            <person name="Douglass A.P."/>
            <person name="Hanson S.J."/>
            <person name="Klenk H.-P."/>
            <person name="LaButti K.M."/>
            <person name="Lapidus A."/>
            <person name="Lindquist E.A."/>
            <person name="Lipzen A.M."/>
            <person name="Meier-Kolthoff J.P."/>
            <person name="Ohm R.A."/>
            <person name="Otillar R.P."/>
            <person name="Pangilinan J.L."/>
            <person name="Peng Y."/>
            <person name="Rokas A."/>
            <person name="Rosa C.A."/>
            <person name="Scheuner C."/>
            <person name="Sibirny A.A."/>
            <person name="Slot J.C."/>
            <person name="Stielow J.B."/>
            <person name="Sun H."/>
            <person name="Kurtzman C.P."/>
            <person name="Blackwell M."/>
            <person name="Grigoriev I.V."/>
            <person name="Jeffries T.W."/>
        </authorList>
    </citation>
    <scope>NUCLEOTIDE SEQUENCE [LARGE SCALE GENOMIC DNA]</scope>
    <source>
        <strain evidence="3">ATCC 58044 / CBS 1984 / NCYC 433 / NRRL Y-366-8</strain>
    </source>
</reference>
<keyword evidence="3" id="KW-1185">Reference proteome</keyword>
<feature type="region of interest" description="Disordered" evidence="1">
    <location>
        <begin position="172"/>
        <end position="203"/>
    </location>
</feature>
<dbReference type="EMBL" id="KV454208">
    <property type="protein sequence ID" value="ODQ61611.1"/>
    <property type="molecule type" value="Genomic_DNA"/>
</dbReference>
<gene>
    <name evidence="2" type="ORF">WICANDRAFT_59695</name>
</gene>
<dbReference type="SMART" id="SM00384">
    <property type="entry name" value="AT_hook"/>
    <property type="match status" value="3"/>
</dbReference>
<feature type="region of interest" description="Disordered" evidence="1">
    <location>
        <begin position="48"/>
        <end position="80"/>
    </location>
</feature>
<accession>A0A1E3P874</accession>
<dbReference type="RefSeq" id="XP_019040818.1">
    <property type="nucleotide sequence ID" value="XM_019182859.1"/>
</dbReference>
<organism evidence="2 3">
    <name type="scientific">Wickerhamomyces anomalus (strain ATCC 58044 / CBS 1984 / NCYC 433 / NRRL Y-366-8)</name>
    <name type="common">Yeast</name>
    <name type="synonym">Hansenula anomala</name>
    <dbReference type="NCBI Taxonomy" id="683960"/>
    <lineage>
        <taxon>Eukaryota</taxon>
        <taxon>Fungi</taxon>
        <taxon>Dikarya</taxon>
        <taxon>Ascomycota</taxon>
        <taxon>Saccharomycotina</taxon>
        <taxon>Saccharomycetes</taxon>
        <taxon>Phaffomycetales</taxon>
        <taxon>Wickerhamomycetaceae</taxon>
        <taxon>Wickerhamomyces</taxon>
    </lineage>
</organism>
<dbReference type="Proteomes" id="UP000094112">
    <property type="component" value="Unassembled WGS sequence"/>
</dbReference>
<sequence>MSVVIDNEISMSSIKDLEDGMNENLKHDIIGMDNDTIGIEEAFLVESESNETHLKAQESSEEPQEQIINNSNNGNNKSASITQARAQKFITTTFNDIQQGNQTKAFRFVNNSPNSMYKPKSRMKPTFKVESQPTQSGHRPPINNESLIIEQKFDNDSAEFETNDKRYVFQLNVKRPPGRPRKYPAEKPKAKRPQGRPRKYPVEVTGSTINNTKITKKMVRDPATQSLPIDTELMGPLKRSRGRPRRDDKDTSGHDLDTDDAYGRERNFAIATANSASATQAAQNQHHNGANAS</sequence>
<feature type="compositionally biased region" description="Basic and acidic residues" evidence="1">
    <location>
        <begin position="245"/>
        <end position="267"/>
    </location>
</feature>
<name>A0A1E3P874_WICAA</name>
<proteinExistence type="predicted"/>
<dbReference type="GeneID" id="30200105"/>
<evidence type="ECO:0000256" key="1">
    <source>
        <dbReference type="SAM" id="MobiDB-lite"/>
    </source>
</evidence>
<dbReference type="GO" id="GO:0003677">
    <property type="term" value="F:DNA binding"/>
    <property type="evidence" value="ECO:0007669"/>
    <property type="project" value="InterPro"/>
</dbReference>
<dbReference type="AlphaFoldDB" id="A0A1E3P874"/>
<feature type="region of interest" description="Disordered" evidence="1">
    <location>
        <begin position="109"/>
        <end position="143"/>
    </location>
</feature>
<feature type="compositionally biased region" description="Low complexity" evidence="1">
    <location>
        <begin position="65"/>
        <end position="80"/>
    </location>
</feature>
<evidence type="ECO:0000313" key="3">
    <source>
        <dbReference type="Proteomes" id="UP000094112"/>
    </source>
</evidence>
<feature type="compositionally biased region" description="Low complexity" evidence="1">
    <location>
        <begin position="271"/>
        <end position="293"/>
    </location>
</feature>
<dbReference type="OrthoDB" id="3981134at2759"/>
<feature type="region of interest" description="Disordered" evidence="1">
    <location>
        <begin position="218"/>
        <end position="293"/>
    </location>
</feature>